<dbReference type="Proteomes" id="UP000749646">
    <property type="component" value="Unassembled WGS sequence"/>
</dbReference>
<feature type="non-terminal residue" evidence="3">
    <location>
        <position position="929"/>
    </location>
</feature>
<proteinExistence type="predicted"/>
<reference evidence="3" key="1">
    <citation type="journal article" date="2020" name="Fungal Divers.">
        <title>Resolving the Mortierellaceae phylogeny through synthesis of multi-gene phylogenetics and phylogenomics.</title>
        <authorList>
            <person name="Vandepol N."/>
            <person name="Liber J."/>
            <person name="Desiro A."/>
            <person name="Na H."/>
            <person name="Kennedy M."/>
            <person name="Barry K."/>
            <person name="Grigoriev I.V."/>
            <person name="Miller A.N."/>
            <person name="O'Donnell K."/>
            <person name="Stajich J.E."/>
            <person name="Bonito G."/>
        </authorList>
    </citation>
    <scope>NUCLEOTIDE SEQUENCE</scope>
    <source>
        <strain evidence="3">MES-2147</strain>
    </source>
</reference>
<dbReference type="PANTHER" id="PTHR20932:SF8">
    <property type="entry name" value="LD22649P"/>
    <property type="match status" value="1"/>
</dbReference>
<dbReference type="CDD" id="cd00118">
    <property type="entry name" value="LysM"/>
    <property type="match status" value="1"/>
</dbReference>
<feature type="compositionally biased region" description="Polar residues" evidence="1">
    <location>
        <begin position="55"/>
        <end position="75"/>
    </location>
</feature>
<feature type="domain" description="LysM" evidence="2">
    <location>
        <begin position="389"/>
        <end position="433"/>
    </location>
</feature>
<keyword evidence="4" id="KW-1185">Reference proteome</keyword>
<dbReference type="InterPro" id="IPR045030">
    <property type="entry name" value="LYSM1-4"/>
</dbReference>
<feature type="compositionally biased region" description="Polar residues" evidence="1">
    <location>
        <begin position="870"/>
        <end position="880"/>
    </location>
</feature>
<feature type="compositionally biased region" description="Polar residues" evidence="1">
    <location>
        <begin position="557"/>
        <end position="580"/>
    </location>
</feature>
<feature type="region of interest" description="Disordered" evidence="1">
    <location>
        <begin position="223"/>
        <end position="289"/>
    </location>
</feature>
<name>A0A9P6LSX4_9FUNG</name>
<feature type="compositionally biased region" description="Polar residues" evidence="1">
    <location>
        <begin position="137"/>
        <end position="147"/>
    </location>
</feature>
<feature type="compositionally biased region" description="Low complexity" evidence="1">
    <location>
        <begin position="257"/>
        <end position="271"/>
    </location>
</feature>
<comment type="caution">
    <text evidence="3">The sequence shown here is derived from an EMBL/GenBank/DDBJ whole genome shotgun (WGS) entry which is preliminary data.</text>
</comment>
<dbReference type="EMBL" id="JAAAHW010009968">
    <property type="protein sequence ID" value="KAF9933187.1"/>
    <property type="molecule type" value="Genomic_DNA"/>
</dbReference>
<feature type="region of interest" description="Disordered" evidence="1">
    <location>
        <begin position="1"/>
        <end position="194"/>
    </location>
</feature>
<dbReference type="InterPro" id="IPR036779">
    <property type="entry name" value="LysM_dom_sf"/>
</dbReference>
<dbReference type="PROSITE" id="PS51782">
    <property type="entry name" value="LYSM"/>
    <property type="match status" value="1"/>
</dbReference>
<sequence length="929" mass="100097">MNHPLGHTVDRGHTLIGKDNNAGEAVGDGLRKESGRKKSGVNEDDDNGGSDEWRTTTPQNRRGVSTTSSSMSKGHNNQRHSLLGSKDDTSPTGPSYSSVAGAVNTATDISTTTEISRASPFPSLDSPVDTERDQVTPRPSTAVQQDPSDPLVVEEVDGDPPLQQQRYSRALRQQVRARTVSTPTPTRGKPLEYLTDMGPLEIGRKVDSGVHLGKEYEQEEVEKIEEAWEGEESATLAKSVSSVRNSTVDTSSYTHGSETSQSSEESSSTSKTTDRETETEGAAWGGNHPLVMDFMAEPDALDDDSLQARGVTPPPSYVQGRDTNLRRKGYTVSVGSQETVETPKPANTRKRRTASKANDDIDWTDDVPHADRELGHGRTMTESAGKRVIIHQLAVTDTLAGIALYYGIQVSVLKKSNKLWTNDSIHTRKYLYIPFEECTVARQAGVMVDEDSQTVILPQRVQLQHGRSRSMSGRASTPVDSTPNNMPTIDESISAVTAALSTDQDQNPPTNSLRVVAWIDPKSAAAPAVSSPTMTAVSLKSDNSLKAAPLSPRRASTIDNASRKTSSASGSAPFSENLPNTVVVPPSMTHEALAARFKEMDLVTSEQQQRKLLNQELRTNPVHQLHRTTDLRQLANLQQPQKQQLLNPGGKRSLPSSNAGSRRASVDIGVSELLEGNGITGPSGRRVSGRGETHLTIDEEDDDHDQQRDFVAYGNQQHIYEPDNLERGGGLVGHPGDIRSEQRGAAGVSSSSLSLTTATTTTATTTTTTTTTLLRRQELITVPAGMLSFFPSPEHSKKLETPQSISKLPDRMSSYHSSSVSSSSTSSGSLRGILQDKGTGTRKKTRASLGEQTFQSPSSSTTTSDHHAVGTSSQQPSYLPTTTTGSSSVTTSTSKAGVHSKTVRVQQPYYSPQKWSLMGESLVDDILGA</sequence>
<feature type="region of interest" description="Disordered" evidence="1">
    <location>
        <begin position="548"/>
        <end position="583"/>
    </location>
</feature>
<dbReference type="OrthoDB" id="2192830at2759"/>
<feature type="compositionally biased region" description="Low complexity" evidence="1">
    <location>
        <begin position="814"/>
        <end position="829"/>
    </location>
</feature>
<evidence type="ECO:0000256" key="1">
    <source>
        <dbReference type="SAM" id="MobiDB-lite"/>
    </source>
</evidence>
<feature type="region of interest" description="Disordered" evidence="1">
    <location>
        <begin position="789"/>
        <end position="901"/>
    </location>
</feature>
<dbReference type="AlphaFoldDB" id="A0A9P6LSX4"/>
<evidence type="ECO:0000313" key="3">
    <source>
        <dbReference type="EMBL" id="KAF9933187.1"/>
    </source>
</evidence>
<dbReference type="SUPFAM" id="SSF54106">
    <property type="entry name" value="LysM domain"/>
    <property type="match status" value="1"/>
</dbReference>
<feature type="compositionally biased region" description="Low complexity" evidence="1">
    <location>
        <begin position="749"/>
        <end position="767"/>
    </location>
</feature>
<dbReference type="InterPro" id="IPR018392">
    <property type="entry name" value="LysM"/>
</dbReference>
<dbReference type="PANTHER" id="PTHR20932">
    <property type="entry name" value="LYSM AND PUTATIVE PEPTIDOGLYCAN-BINDING DOMAIN-CONTAINING PROTEIN"/>
    <property type="match status" value="1"/>
</dbReference>
<feature type="compositionally biased region" description="Polar residues" evidence="1">
    <location>
        <begin position="236"/>
        <end position="256"/>
    </location>
</feature>
<evidence type="ECO:0000313" key="4">
    <source>
        <dbReference type="Proteomes" id="UP000749646"/>
    </source>
</evidence>
<dbReference type="Gene3D" id="3.10.350.10">
    <property type="entry name" value="LysM domain"/>
    <property type="match status" value="1"/>
</dbReference>
<feature type="compositionally biased region" description="Acidic residues" evidence="1">
    <location>
        <begin position="223"/>
        <end position="232"/>
    </location>
</feature>
<gene>
    <name evidence="3" type="ORF">BGZ65_004201</name>
</gene>
<feature type="compositionally biased region" description="Polar residues" evidence="1">
    <location>
        <begin position="469"/>
        <end position="485"/>
    </location>
</feature>
<feature type="compositionally biased region" description="Polar residues" evidence="1">
    <location>
        <begin position="90"/>
        <end position="116"/>
    </location>
</feature>
<protein>
    <recommendedName>
        <fullName evidence="2">LysM domain-containing protein</fullName>
    </recommendedName>
</protein>
<feature type="region of interest" description="Disordered" evidence="1">
    <location>
        <begin position="334"/>
        <end position="362"/>
    </location>
</feature>
<feature type="compositionally biased region" description="Low complexity" evidence="1">
    <location>
        <begin position="881"/>
        <end position="894"/>
    </location>
</feature>
<feature type="region of interest" description="Disordered" evidence="1">
    <location>
        <begin position="639"/>
        <end position="664"/>
    </location>
</feature>
<accession>A0A9P6LSX4</accession>
<feature type="compositionally biased region" description="Low complexity" evidence="1">
    <location>
        <begin position="639"/>
        <end position="648"/>
    </location>
</feature>
<feature type="region of interest" description="Disordered" evidence="1">
    <location>
        <begin position="462"/>
        <end position="485"/>
    </location>
</feature>
<feature type="region of interest" description="Disordered" evidence="1">
    <location>
        <begin position="742"/>
        <end position="767"/>
    </location>
</feature>
<evidence type="ECO:0000259" key="2">
    <source>
        <dbReference type="PROSITE" id="PS51782"/>
    </source>
</evidence>
<organism evidence="3 4">
    <name type="scientific">Modicella reniformis</name>
    <dbReference type="NCBI Taxonomy" id="1440133"/>
    <lineage>
        <taxon>Eukaryota</taxon>
        <taxon>Fungi</taxon>
        <taxon>Fungi incertae sedis</taxon>
        <taxon>Mucoromycota</taxon>
        <taxon>Mortierellomycotina</taxon>
        <taxon>Mortierellomycetes</taxon>
        <taxon>Mortierellales</taxon>
        <taxon>Mortierellaceae</taxon>
        <taxon>Modicella</taxon>
    </lineage>
</organism>